<evidence type="ECO:0000256" key="1">
    <source>
        <dbReference type="SAM" id="Phobius"/>
    </source>
</evidence>
<evidence type="ECO:0000313" key="3">
    <source>
        <dbReference type="Proteomes" id="UP000006048"/>
    </source>
</evidence>
<keyword evidence="1" id="KW-0812">Transmembrane</keyword>
<dbReference type="SUPFAM" id="SSF109998">
    <property type="entry name" value="Triger factor/SurA peptide-binding domain-like"/>
    <property type="match status" value="1"/>
</dbReference>
<dbReference type="PATRIC" id="fig|869212.3.peg.2749"/>
<dbReference type="STRING" id="869212.Turpa_2727"/>
<gene>
    <name evidence="2" type="ordered locus">Turpa_2727</name>
</gene>
<feature type="transmembrane region" description="Helical" evidence="1">
    <location>
        <begin position="12"/>
        <end position="34"/>
    </location>
</feature>
<evidence type="ECO:0008006" key="4">
    <source>
        <dbReference type="Google" id="ProtNLM"/>
    </source>
</evidence>
<name>I4B7V9_TURPD</name>
<reference evidence="2 3" key="1">
    <citation type="submission" date="2012-06" db="EMBL/GenBank/DDBJ databases">
        <title>The complete chromosome of genome of Turneriella parva DSM 21527.</title>
        <authorList>
            <consortium name="US DOE Joint Genome Institute (JGI-PGF)"/>
            <person name="Lucas S."/>
            <person name="Han J."/>
            <person name="Lapidus A."/>
            <person name="Bruce D."/>
            <person name="Goodwin L."/>
            <person name="Pitluck S."/>
            <person name="Peters L."/>
            <person name="Kyrpides N."/>
            <person name="Mavromatis K."/>
            <person name="Ivanova N."/>
            <person name="Mikhailova N."/>
            <person name="Chertkov O."/>
            <person name="Detter J.C."/>
            <person name="Tapia R."/>
            <person name="Han C."/>
            <person name="Land M."/>
            <person name="Hauser L."/>
            <person name="Markowitz V."/>
            <person name="Cheng J.-F."/>
            <person name="Hugenholtz P."/>
            <person name="Woyke T."/>
            <person name="Wu D."/>
            <person name="Gronow S."/>
            <person name="Wellnitz S."/>
            <person name="Brambilla E."/>
            <person name="Klenk H.-P."/>
            <person name="Eisen J.A."/>
        </authorList>
    </citation>
    <scope>NUCLEOTIDE SEQUENCE [LARGE SCALE GENOMIC DNA]</scope>
    <source>
        <strain evidence="3">ATCC BAA-1111 / DSM 21527 / NCTC 11395 / H</strain>
    </source>
</reference>
<evidence type="ECO:0000313" key="2">
    <source>
        <dbReference type="EMBL" id="AFM13366.1"/>
    </source>
</evidence>
<proteinExistence type="predicted"/>
<dbReference type="Proteomes" id="UP000006048">
    <property type="component" value="Chromosome"/>
</dbReference>
<dbReference type="InterPro" id="IPR027304">
    <property type="entry name" value="Trigger_fact/SurA_dom_sf"/>
</dbReference>
<dbReference type="HOGENOM" id="CLU_639252_0_0_12"/>
<organism evidence="2 3">
    <name type="scientific">Turneriella parva (strain ATCC BAA-1111 / DSM 21527 / NCTC 11395 / H)</name>
    <name type="common">Leptospira parva</name>
    <dbReference type="NCBI Taxonomy" id="869212"/>
    <lineage>
        <taxon>Bacteria</taxon>
        <taxon>Pseudomonadati</taxon>
        <taxon>Spirochaetota</taxon>
        <taxon>Spirochaetia</taxon>
        <taxon>Leptospirales</taxon>
        <taxon>Leptospiraceae</taxon>
        <taxon>Turneriella</taxon>
    </lineage>
</organism>
<keyword evidence="3" id="KW-1185">Reference proteome</keyword>
<dbReference type="Pfam" id="PF13624">
    <property type="entry name" value="SurA_N_3"/>
    <property type="match status" value="1"/>
</dbReference>
<protein>
    <recommendedName>
        <fullName evidence="4">PpiC domain-containing protein</fullName>
    </recommendedName>
</protein>
<dbReference type="AlphaFoldDB" id="I4B7V9"/>
<accession>I4B7V9</accession>
<keyword evidence="1" id="KW-0472">Membrane</keyword>
<dbReference type="KEGG" id="tpx:Turpa_2727"/>
<dbReference type="EMBL" id="CP002959">
    <property type="protein sequence ID" value="AFM13366.1"/>
    <property type="molecule type" value="Genomic_DNA"/>
</dbReference>
<dbReference type="RefSeq" id="WP_014803868.1">
    <property type="nucleotide sequence ID" value="NC_018020.1"/>
</dbReference>
<keyword evidence="1" id="KW-1133">Transmembrane helix</keyword>
<sequence length="429" mass="47567">MSESKSTLREKIVKAGTWAFLVFILIIIVFMFGMPDVLGTKSKIDAYNAAKVGSDYLTKGEVSEYQKRLEERMSQNMKGLDEKSRKMFEDMTRGRALDEAIDRKVFTQLLSRAGYVPASSTEARVLANFYKKQFSEYIVNGKLDTQRLNEFLSQRRMSLDQIGRNMLQEYGPAKAYEMLQGASYASDFATLDELQFAATQNSYRIIAIDGAARDKILRGKFNPSEADIQNKFKVEFLSKDPKAVLDNSKRETIKASLFSEKRQALEKEFTQSLTNASKAGIGQVAALAAAKVIAIDDAGLSTDLDGKKGKDNANVALSPLQQSDIFMRQRLSAPVGQVVGPVDAGGSVYFFAVVSRKSVALPPAADYAKLQTKASDEVAKIKTLPKDVSFEKTAENSGKTNYAQLLTAALEIHRSNIRIIRYNQTEKAE</sequence>